<dbReference type="CDD" id="cd02134">
    <property type="entry name" value="KH-II_NusA_rpt1"/>
    <property type="match status" value="1"/>
</dbReference>
<keyword evidence="1" id="KW-0806">Transcription termination</keyword>
<sequence length="323" mass="34853">MDIDVSALKGVTRERGISLDLVIEAIEQALLVAYQHTPESHENARVHLDRTSGHVTVHAQEVDDAGKVLNEFEVTPADFGRVAASLARSVITQRLKAAGDDVTVIEFQAKEGDIVSGVIQQGSDRRLVFVDLGPVEGVLPPEEWVAGEDYSHGRRLRCYVVSVRKGPKGPIVTLSRSHPRFVEELFKLEAPEIADGTVTIEALAREAGHRTKMAVMTKVPGVNPKGSCIGPMGARVRAVMSELGGEKIDIVDFSEDLAQFVAHALSPAQVISSTLVDPINRVVRVVVPDYKLSLAIGREGQNARLAARLTGAKIDIKSDVAPE</sequence>
<keyword evidence="3" id="KW-0889">Transcription antitermination</keyword>
<dbReference type="PROSITE" id="PS50126">
    <property type="entry name" value="S1"/>
    <property type="match status" value="1"/>
</dbReference>
<dbReference type="Gene3D" id="3.30.300.20">
    <property type="match status" value="2"/>
</dbReference>
<dbReference type="SMART" id="SM00316">
    <property type="entry name" value="S1"/>
    <property type="match status" value="1"/>
</dbReference>
<dbReference type="Gene3D" id="2.40.50.140">
    <property type="entry name" value="Nucleic acid-binding proteins"/>
    <property type="match status" value="1"/>
</dbReference>
<dbReference type="FunFam" id="3.30.300.20:FF:000005">
    <property type="entry name" value="Transcription termination/antitermination protein NusA"/>
    <property type="match status" value="1"/>
</dbReference>
<dbReference type="AlphaFoldDB" id="A0A6J5ZH22"/>
<evidence type="ECO:0000256" key="4">
    <source>
        <dbReference type="ARBA" id="ARBA00022884"/>
    </source>
</evidence>
<dbReference type="GO" id="GO:0005829">
    <property type="term" value="C:cytosol"/>
    <property type="evidence" value="ECO:0007669"/>
    <property type="project" value="TreeGrafter"/>
</dbReference>
<dbReference type="InterPro" id="IPR015946">
    <property type="entry name" value="KH_dom-like_a/b"/>
</dbReference>
<evidence type="ECO:0000256" key="6">
    <source>
        <dbReference type="ARBA" id="ARBA00023163"/>
    </source>
</evidence>
<accession>A0A6J5ZH22</accession>
<keyword evidence="5" id="KW-0805">Transcription regulation</keyword>
<dbReference type="InterPro" id="IPR003029">
    <property type="entry name" value="S1_domain"/>
</dbReference>
<dbReference type="SUPFAM" id="SSF54814">
    <property type="entry name" value="Prokaryotic type KH domain (KH-domain type II)"/>
    <property type="match status" value="2"/>
</dbReference>
<dbReference type="PROSITE" id="PS50084">
    <property type="entry name" value="KH_TYPE_1"/>
    <property type="match status" value="1"/>
</dbReference>
<gene>
    <name evidence="8" type="ORF">UFOPK3770_00918</name>
</gene>
<dbReference type="Gene3D" id="3.30.1480.10">
    <property type="entry name" value="NusA, N-terminal domain"/>
    <property type="match status" value="1"/>
</dbReference>
<dbReference type="FunFam" id="3.30.300.20:FF:000002">
    <property type="entry name" value="Transcription termination/antitermination protein NusA"/>
    <property type="match status" value="1"/>
</dbReference>
<dbReference type="PANTHER" id="PTHR22648">
    <property type="entry name" value="TRANSCRIPTION TERMINATION FACTOR NUSA"/>
    <property type="match status" value="1"/>
</dbReference>
<dbReference type="InterPro" id="IPR010213">
    <property type="entry name" value="TF_NusA"/>
</dbReference>
<dbReference type="PANTHER" id="PTHR22648:SF0">
    <property type="entry name" value="TRANSCRIPTION TERMINATION_ANTITERMINATION PROTEIN NUSA"/>
    <property type="match status" value="1"/>
</dbReference>
<dbReference type="NCBIfam" id="TIGR01953">
    <property type="entry name" value="NusA"/>
    <property type="match status" value="1"/>
</dbReference>
<feature type="domain" description="S1 motif" evidence="7">
    <location>
        <begin position="112"/>
        <end position="177"/>
    </location>
</feature>
<evidence type="ECO:0000259" key="7">
    <source>
        <dbReference type="PROSITE" id="PS50126"/>
    </source>
</evidence>
<dbReference type="GO" id="GO:0006353">
    <property type="term" value="P:DNA-templated transcription termination"/>
    <property type="evidence" value="ECO:0007669"/>
    <property type="project" value="UniProtKB-KW"/>
</dbReference>
<keyword evidence="6" id="KW-0804">Transcription</keyword>
<dbReference type="Pfam" id="PF26594">
    <property type="entry name" value="KH_NusA_2nd"/>
    <property type="match status" value="1"/>
</dbReference>
<keyword evidence="2" id="KW-0963">Cytoplasm</keyword>
<dbReference type="Pfam" id="PF13184">
    <property type="entry name" value="KH_NusA_1st"/>
    <property type="match status" value="1"/>
</dbReference>
<reference evidence="8" key="1">
    <citation type="submission" date="2020-05" db="EMBL/GenBank/DDBJ databases">
        <authorList>
            <person name="Chiriac C."/>
            <person name="Salcher M."/>
            <person name="Ghai R."/>
            <person name="Kavagutti S V."/>
        </authorList>
    </citation>
    <scope>NUCLEOTIDE SEQUENCE</scope>
</reference>
<dbReference type="InterPro" id="IPR036555">
    <property type="entry name" value="NusA_N_sf"/>
</dbReference>
<dbReference type="InterPro" id="IPR058582">
    <property type="entry name" value="KH_NusA_2nd"/>
</dbReference>
<evidence type="ECO:0000256" key="1">
    <source>
        <dbReference type="ARBA" id="ARBA00022472"/>
    </source>
</evidence>
<evidence type="ECO:0000313" key="8">
    <source>
        <dbReference type="EMBL" id="CAB4340532.1"/>
    </source>
</evidence>
<dbReference type="CDD" id="cd04455">
    <property type="entry name" value="S1_NusA"/>
    <property type="match status" value="1"/>
</dbReference>
<dbReference type="InterPro" id="IPR009019">
    <property type="entry name" value="KH_sf_prok-type"/>
</dbReference>
<protein>
    <submittedName>
        <fullName evidence="8">Unannotated protein</fullName>
    </submittedName>
</protein>
<dbReference type="InterPro" id="IPR025249">
    <property type="entry name" value="TF_NusA_KH_1st"/>
</dbReference>
<dbReference type="EMBL" id="CAESAJ010000101">
    <property type="protein sequence ID" value="CAB4340532.1"/>
    <property type="molecule type" value="Genomic_DNA"/>
</dbReference>
<dbReference type="GO" id="GO:0003723">
    <property type="term" value="F:RNA binding"/>
    <property type="evidence" value="ECO:0007669"/>
    <property type="project" value="UniProtKB-KW"/>
</dbReference>
<name>A0A6J5ZH22_9ZZZZ</name>
<dbReference type="SUPFAM" id="SSF69705">
    <property type="entry name" value="Transcription factor NusA, N-terminal domain"/>
    <property type="match status" value="1"/>
</dbReference>
<dbReference type="InterPro" id="IPR030842">
    <property type="entry name" value="TF_NusA_bacterial"/>
</dbReference>
<proteinExistence type="inferred from homology"/>
<dbReference type="GO" id="GO:0003700">
    <property type="term" value="F:DNA-binding transcription factor activity"/>
    <property type="evidence" value="ECO:0007669"/>
    <property type="project" value="InterPro"/>
</dbReference>
<keyword evidence="4" id="KW-0694">RNA-binding</keyword>
<dbReference type="CDD" id="cd22529">
    <property type="entry name" value="KH-II_NusA_rpt2"/>
    <property type="match status" value="1"/>
</dbReference>
<organism evidence="8">
    <name type="scientific">freshwater metagenome</name>
    <dbReference type="NCBI Taxonomy" id="449393"/>
    <lineage>
        <taxon>unclassified sequences</taxon>
        <taxon>metagenomes</taxon>
        <taxon>ecological metagenomes</taxon>
    </lineage>
</organism>
<dbReference type="SUPFAM" id="SSF50249">
    <property type="entry name" value="Nucleic acid-binding proteins"/>
    <property type="match status" value="1"/>
</dbReference>
<dbReference type="InterPro" id="IPR012340">
    <property type="entry name" value="NA-bd_OB-fold"/>
</dbReference>
<evidence type="ECO:0000256" key="3">
    <source>
        <dbReference type="ARBA" id="ARBA00022814"/>
    </source>
</evidence>
<dbReference type="InterPro" id="IPR013735">
    <property type="entry name" value="TF_NusA_N"/>
</dbReference>
<evidence type="ECO:0000256" key="5">
    <source>
        <dbReference type="ARBA" id="ARBA00023015"/>
    </source>
</evidence>
<evidence type="ECO:0000256" key="2">
    <source>
        <dbReference type="ARBA" id="ARBA00022490"/>
    </source>
</evidence>
<dbReference type="Pfam" id="PF08529">
    <property type="entry name" value="NusA_N"/>
    <property type="match status" value="1"/>
</dbReference>
<dbReference type="GO" id="GO:0031564">
    <property type="term" value="P:transcription antitermination"/>
    <property type="evidence" value="ECO:0007669"/>
    <property type="project" value="UniProtKB-KW"/>
</dbReference>
<dbReference type="HAMAP" id="MF_00945_B">
    <property type="entry name" value="NusA_B"/>
    <property type="match status" value="1"/>
</dbReference>